<keyword evidence="1" id="KW-0677">Repeat</keyword>
<dbReference type="PANTHER" id="PTHR24104:SF25">
    <property type="entry name" value="PROTEIN LIN-41"/>
    <property type="match status" value="1"/>
</dbReference>
<evidence type="ECO:0000256" key="1">
    <source>
        <dbReference type="ARBA" id="ARBA00022737"/>
    </source>
</evidence>
<evidence type="ECO:0008006" key="7">
    <source>
        <dbReference type="Google" id="ProtNLM"/>
    </source>
</evidence>
<dbReference type="SUPFAM" id="SSF101898">
    <property type="entry name" value="NHL repeat"/>
    <property type="match status" value="1"/>
</dbReference>
<dbReference type="InterPro" id="IPR011042">
    <property type="entry name" value="6-blade_b-propeller_TolB-like"/>
</dbReference>
<keyword evidence="6" id="KW-1185">Reference proteome</keyword>
<dbReference type="PROSITE" id="PS51125">
    <property type="entry name" value="NHL"/>
    <property type="match status" value="2"/>
</dbReference>
<dbReference type="InterPro" id="IPR001258">
    <property type="entry name" value="NHL_repeat"/>
</dbReference>
<evidence type="ECO:0000313" key="5">
    <source>
        <dbReference type="Proteomes" id="UP000663854"/>
    </source>
</evidence>
<dbReference type="InterPro" id="IPR050952">
    <property type="entry name" value="TRIM-NHL_E3_ligases"/>
</dbReference>
<dbReference type="CDD" id="cd05819">
    <property type="entry name" value="NHL"/>
    <property type="match status" value="1"/>
</dbReference>
<organism evidence="3 5">
    <name type="scientific">Rotaria sordida</name>
    <dbReference type="NCBI Taxonomy" id="392033"/>
    <lineage>
        <taxon>Eukaryota</taxon>
        <taxon>Metazoa</taxon>
        <taxon>Spiralia</taxon>
        <taxon>Gnathifera</taxon>
        <taxon>Rotifera</taxon>
        <taxon>Eurotatoria</taxon>
        <taxon>Bdelloidea</taxon>
        <taxon>Philodinida</taxon>
        <taxon>Philodinidae</taxon>
        <taxon>Rotaria</taxon>
    </lineage>
</organism>
<evidence type="ECO:0000313" key="4">
    <source>
        <dbReference type="EMBL" id="CAF1114207.1"/>
    </source>
</evidence>
<dbReference type="Gene3D" id="2.120.10.30">
    <property type="entry name" value="TolB, C-terminal domain"/>
    <property type="match status" value="3"/>
</dbReference>
<dbReference type="EMBL" id="CAJNOH010000358">
    <property type="protein sequence ID" value="CAF1012915.1"/>
    <property type="molecule type" value="Genomic_DNA"/>
</dbReference>
<feature type="repeat" description="NHL" evidence="2">
    <location>
        <begin position="470"/>
        <end position="509"/>
    </location>
</feature>
<dbReference type="EMBL" id="CAJNOL010000555">
    <property type="protein sequence ID" value="CAF1114207.1"/>
    <property type="molecule type" value="Genomic_DNA"/>
</dbReference>
<protein>
    <recommendedName>
        <fullName evidence="7">NHL repeat-containing protein</fullName>
    </recommendedName>
</protein>
<dbReference type="Pfam" id="PF01436">
    <property type="entry name" value="NHL"/>
    <property type="match status" value="2"/>
</dbReference>
<dbReference type="Proteomes" id="UP000663854">
    <property type="component" value="Unassembled WGS sequence"/>
</dbReference>
<evidence type="ECO:0000313" key="3">
    <source>
        <dbReference type="EMBL" id="CAF1012915.1"/>
    </source>
</evidence>
<dbReference type="AlphaFoldDB" id="A0A814HPL9"/>
<comment type="caution">
    <text evidence="3">The sequence shown here is derived from an EMBL/GenBank/DDBJ whole genome shotgun (WGS) entry which is preliminary data.</text>
</comment>
<dbReference type="GO" id="GO:0008270">
    <property type="term" value="F:zinc ion binding"/>
    <property type="evidence" value="ECO:0007669"/>
    <property type="project" value="UniProtKB-KW"/>
</dbReference>
<gene>
    <name evidence="4" type="ORF">JXQ802_LOCUS19856</name>
    <name evidence="3" type="ORF">PYM288_LOCUS15203</name>
</gene>
<dbReference type="PANTHER" id="PTHR24104">
    <property type="entry name" value="E3 UBIQUITIN-PROTEIN LIGASE NHLRC1-RELATED"/>
    <property type="match status" value="1"/>
</dbReference>
<name>A0A814HPL9_9BILA</name>
<reference evidence="3" key="1">
    <citation type="submission" date="2021-02" db="EMBL/GenBank/DDBJ databases">
        <authorList>
            <person name="Nowell W R."/>
        </authorList>
    </citation>
    <scope>NUCLEOTIDE SEQUENCE</scope>
</reference>
<evidence type="ECO:0000313" key="6">
    <source>
        <dbReference type="Proteomes" id="UP000663870"/>
    </source>
</evidence>
<feature type="repeat" description="NHL" evidence="2">
    <location>
        <begin position="378"/>
        <end position="417"/>
    </location>
</feature>
<dbReference type="Proteomes" id="UP000663870">
    <property type="component" value="Unassembled WGS sequence"/>
</dbReference>
<accession>A0A814HPL9</accession>
<evidence type="ECO:0000256" key="2">
    <source>
        <dbReference type="PROSITE-ProRule" id="PRU00504"/>
    </source>
</evidence>
<sequence length="668" mass="74063">MNWYRQWDGTVDSLNQESKGGRARIMTQHEVKVYILEFVKSMNNKRVYVDYKKVHAHMKFVLKREVSIRTLRRYGKESADEIFWYNIGQFRRSLQRIANDRLIFIDETAVYSIMIPRKTLVAPGQQSLILVTQPSAYAKRYDFIGAIYGSQSIACMILTPEDRNYRKIKGVRQAKDRSSTMTIKRLLISIFIWLLLILTTKMQPNEMVPCLSSSSSCGNGTSTKPSCSSNLNCDCFPLAVYSNSSTKAICAYILPCDAVVPCNSSNKFACSTVPNTVCVNGTRCQQPVCYPLALTNAKICPPAVSTKTSTTTIATIIRSTTLLPTTKITTKITTYRSTTTPSTTFKLSTTTSISKQNILCSSAMWSPNGITVAGIGNGNLGFAMNQLNYPRDIAIDSHQNLIISDSGNSRIQKYFTSNGTIITLLSNVGVYNVFIDQYDNIYYSGWSNVQKLSSRGLIVTTTTVAGDSRGKGGNGTNQLNNPHGLYIDRFGTVYVSDSENHRVMKWLVNASEGIVVAGGNGNGSASNQLSYPKGIFVDEVNEVGAIYICDFMNMRIQKWLPDARLGVTVAGGNGMGDGLNQLFHPESIILDPITRIMYLAEYNNNRIVKWLPNAQQGQIIAGGNGQGPGVNQFLRPWGIKFDSSNWNLFVTDWANSRIQKFLFNVSSC</sequence>
<proteinExistence type="predicted"/>